<evidence type="ECO:0000313" key="2">
    <source>
        <dbReference type="EMBL" id="QDU28088.1"/>
    </source>
</evidence>
<accession>A0A517YCZ0</accession>
<sequence>MKPHTFIVLAIACCGLLCSSGCRWKGWSGFVSPWQQQQDAPPILFSSIPPKEELIAALNASTNRVNSLQSQGASVSLAGIPSLPTELAFERPNKLRFRASSSLLGPLVDMGSNEEMLWFWTSQSNPPNVFFARHDRLAASSIRQQLAIDPNMFIEALGFVQLSPEFVVGEPVSADKNRLKLVVRQPTPAGDLTRTMFINAQHGYLMEQQIADAAGRPMLSAKLSQQRYYKVDSVTLPHRVELQMPGEGMRVQLDVPRYQINQPFGEAGATFAFPREQLGQYQMVDIADPNFVPPGQSPPAQYSSPGYSQPGIGQVPAADRYRGAGNGR</sequence>
<evidence type="ECO:0000313" key="3">
    <source>
        <dbReference type="Proteomes" id="UP000315017"/>
    </source>
</evidence>
<reference evidence="2 3" key="1">
    <citation type="submission" date="2019-02" db="EMBL/GenBank/DDBJ databases">
        <title>Deep-cultivation of Planctomycetes and their phenomic and genomic characterization uncovers novel biology.</title>
        <authorList>
            <person name="Wiegand S."/>
            <person name="Jogler M."/>
            <person name="Boedeker C."/>
            <person name="Pinto D."/>
            <person name="Vollmers J."/>
            <person name="Rivas-Marin E."/>
            <person name="Kohn T."/>
            <person name="Peeters S.H."/>
            <person name="Heuer A."/>
            <person name="Rast P."/>
            <person name="Oberbeckmann S."/>
            <person name="Bunk B."/>
            <person name="Jeske O."/>
            <person name="Meyerdierks A."/>
            <person name="Storesund J.E."/>
            <person name="Kallscheuer N."/>
            <person name="Luecker S."/>
            <person name="Lage O.M."/>
            <person name="Pohl T."/>
            <person name="Merkel B.J."/>
            <person name="Hornburger P."/>
            <person name="Mueller R.-W."/>
            <person name="Bruemmer F."/>
            <person name="Labrenz M."/>
            <person name="Spormann A.M."/>
            <person name="Op den Camp H."/>
            <person name="Overmann J."/>
            <person name="Amann R."/>
            <person name="Jetten M.S.M."/>
            <person name="Mascher T."/>
            <person name="Medema M.H."/>
            <person name="Devos D.P."/>
            <person name="Kaster A.-K."/>
            <person name="Ovreas L."/>
            <person name="Rohde M."/>
            <person name="Galperin M.Y."/>
            <person name="Jogler C."/>
        </authorList>
    </citation>
    <scope>NUCLEOTIDE SEQUENCE [LARGE SCALE GENOMIC DNA]</scope>
    <source>
        <strain evidence="2 3">ETA_A8</strain>
    </source>
</reference>
<protein>
    <submittedName>
        <fullName evidence="2">Uncharacterized protein</fullName>
    </submittedName>
</protein>
<dbReference type="RefSeq" id="WP_145089788.1">
    <property type="nucleotide sequence ID" value="NZ_CP036274.1"/>
</dbReference>
<dbReference type="OrthoDB" id="279598at2"/>
<evidence type="ECO:0000256" key="1">
    <source>
        <dbReference type="SAM" id="MobiDB-lite"/>
    </source>
</evidence>
<proteinExistence type="predicted"/>
<organism evidence="2 3">
    <name type="scientific">Anatilimnocola aggregata</name>
    <dbReference type="NCBI Taxonomy" id="2528021"/>
    <lineage>
        <taxon>Bacteria</taxon>
        <taxon>Pseudomonadati</taxon>
        <taxon>Planctomycetota</taxon>
        <taxon>Planctomycetia</taxon>
        <taxon>Pirellulales</taxon>
        <taxon>Pirellulaceae</taxon>
        <taxon>Anatilimnocola</taxon>
    </lineage>
</organism>
<feature type="region of interest" description="Disordered" evidence="1">
    <location>
        <begin position="288"/>
        <end position="328"/>
    </location>
</feature>
<dbReference type="AlphaFoldDB" id="A0A517YCZ0"/>
<dbReference type="Proteomes" id="UP000315017">
    <property type="component" value="Chromosome"/>
</dbReference>
<dbReference type="KEGG" id="aagg:ETAA8_31810"/>
<gene>
    <name evidence="2" type="ORF">ETAA8_31810</name>
</gene>
<keyword evidence="3" id="KW-1185">Reference proteome</keyword>
<feature type="compositionally biased region" description="Polar residues" evidence="1">
    <location>
        <begin position="298"/>
        <end position="307"/>
    </location>
</feature>
<dbReference type="EMBL" id="CP036274">
    <property type="protein sequence ID" value="QDU28088.1"/>
    <property type="molecule type" value="Genomic_DNA"/>
</dbReference>
<name>A0A517YCZ0_9BACT</name>